<dbReference type="GO" id="GO:0012505">
    <property type="term" value="C:endomembrane system"/>
    <property type="evidence" value="ECO:0007669"/>
    <property type="project" value="UniProtKB-SubCell"/>
</dbReference>
<comment type="caution">
    <text evidence="5">The sequence shown here is derived from an EMBL/GenBank/DDBJ whole genome shotgun (WGS) entry which is preliminary data.</text>
</comment>
<reference evidence="5" key="1">
    <citation type="journal article" date="2019" name="bioRxiv">
        <title>The Genome of the Zebra Mussel, Dreissena polymorpha: A Resource for Invasive Species Research.</title>
        <authorList>
            <person name="McCartney M.A."/>
            <person name="Auch B."/>
            <person name="Kono T."/>
            <person name="Mallez S."/>
            <person name="Zhang Y."/>
            <person name="Obille A."/>
            <person name="Becker A."/>
            <person name="Abrahante J.E."/>
            <person name="Garbe J."/>
            <person name="Badalamenti J.P."/>
            <person name="Herman A."/>
            <person name="Mangelson H."/>
            <person name="Liachko I."/>
            <person name="Sullivan S."/>
            <person name="Sone E.D."/>
            <person name="Koren S."/>
            <person name="Silverstein K.A.T."/>
            <person name="Beckman K.B."/>
            <person name="Gohl D.M."/>
        </authorList>
    </citation>
    <scope>NUCLEOTIDE SEQUENCE</scope>
    <source>
        <strain evidence="5">Duluth1</strain>
        <tissue evidence="5">Whole animal</tissue>
    </source>
</reference>
<dbReference type="InterPro" id="IPR023298">
    <property type="entry name" value="ATPase_P-typ_TM_dom_sf"/>
</dbReference>
<name>A0A9D4JPF0_DREPO</name>
<dbReference type="InterPro" id="IPR004014">
    <property type="entry name" value="ATPase_P-typ_cation-transptr_N"/>
</dbReference>
<protein>
    <recommendedName>
        <fullName evidence="4">Cation-transporting P-type ATPase N-terminal domain-containing protein</fullName>
    </recommendedName>
</protein>
<keyword evidence="3" id="KW-1133">Transmembrane helix</keyword>
<feature type="domain" description="Cation-transporting P-type ATPase N-terminal" evidence="4">
    <location>
        <begin position="41"/>
        <end position="115"/>
    </location>
</feature>
<evidence type="ECO:0000259" key="4">
    <source>
        <dbReference type="SMART" id="SM00831"/>
    </source>
</evidence>
<dbReference type="Proteomes" id="UP000828390">
    <property type="component" value="Unassembled WGS sequence"/>
</dbReference>
<proteinExistence type="predicted"/>
<keyword evidence="6" id="KW-1185">Reference proteome</keyword>
<accession>A0A9D4JPF0</accession>
<dbReference type="GO" id="GO:0005886">
    <property type="term" value="C:plasma membrane"/>
    <property type="evidence" value="ECO:0007669"/>
    <property type="project" value="TreeGrafter"/>
</dbReference>
<evidence type="ECO:0000313" key="5">
    <source>
        <dbReference type="EMBL" id="KAH3819680.1"/>
    </source>
</evidence>
<comment type="subcellular location">
    <subcellularLocation>
        <location evidence="1">Endomembrane system</location>
        <topology evidence="1">Multi-pass membrane protein</topology>
    </subcellularLocation>
</comment>
<dbReference type="Gene3D" id="1.20.1110.10">
    <property type="entry name" value="Calcium-transporting ATPase, transmembrane domain"/>
    <property type="match status" value="1"/>
</dbReference>
<reference evidence="5" key="2">
    <citation type="submission" date="2020-11" db="EMBL/GenBank/DDBJ databases">
        <authorList>
            <person name="McCartney M.A."/>
            <person name="Auch B."/>
            <person name="Kono T."/>
            <person name="Mallez S."/>
            <person name="Becker A."/>
            <person name="Gohl D.M."/>
            <person name="Silverstein K.A.T."/>
            <person name="Koren S."/>
            <person name="Bechman K.B."/>
            <person name="Herman A."/>
            <person name="Abrahante J.E."/>
            <person name="Garbe J."/>
        </authorList>
    </citation>
    <scope>NUCLEOTIDE SEQUENCE</scope>
    <source>
        <strain evidence="5">Duluth1</strain>
        <tissue evidence="5">Whole animal</tissue>
    </source>
</reference>
<dbReference type="EMBL" id="JAIWYP010000005">
    <property type="protein sequence ID" value="KAH3819680.1"/>
    <property type="molecule type" value="Genomic_DNA"/>
</dbReference>
<dbReference type="PANTHER" id="PTHR24093">
    <property type="entry name" value="CATION TRANSPORTING ATPASE"/>
    <property type="match status" value="1"/>
</dbReference>
<keyword evidence="3" id="KW-0812">Transmembrane</keyword>
<dbReference type="SMART" id="SM00831">
    <property type="entry name" value="Cation_ATPase_N"/>
    <property type="match status" value="1"/>
</dbReference>
<organism evidence="5 6">
    <name type="scientific">Dreissena polymorpha</name>
    <name type="common">Zebra mussel</name>
    <name type="synonym">Mytilus polymorpha</name>
    <dbReference type="NCBI Taxonomy" id="45954"/>
    <lineage>
        <taxon>Eukaryota</taxon>
        <taxon>Metazoa</taxon>
        <taxon>Spiralia</taxon>
        <taxon>Lophotrochozoa</taxon>
        <taxon>Mollusca</taxon>
        <taxon>Bivalvia</taxon>
        <taxon>Autobranchia</taxon>
        <taxon>Heteroconchia</taxon>
        <taxon>Euheterodonta</taxon>
        <taxon>Imparidentia</taxon>
        <taxon>Neoheterodontei</taxon>
        <taxon>Myida</taxon>
        <taxon>Dreissenoidea</taxon>
        <taxon>Dreissenidae</taxon>
        <taxon>Dreissena</taxon>
    </lineage>
</organism>
<keyword evidence="2" id="KW-0460">Magnesium</keyword>
<dbReference type="GO" id="GO:0005388">
    <property type="term" value="F:P-type calcium transporter activity"/>
    <property type="evidence" value="ECO:0007669"/>
    <property type="project" value="TreeGrafter"/>
</dbReference>
<evidence type="ECO:0000256" key="1">
    <source>
        <dbReference type="ARBA" id="ARBA00004127"/>
    </source>
</evidence>
<dbReference type="PANTHER" id="PTHR24093:SF369">
    <property type="entry name" value="CALCIUM-TRANSPORTING ATPASE"/>
    <property type="match status" value="1"/>
</dbReference>
<evidence type="ECO:0000256" key="3">
    <source>
        <dbReference type="SAM" id="Phobius"/>
    </source>
</evidence>
<feature type="transmembrane region" description="Helical" evidence="3">
    <location>
        <begin position="98"/>
        <end position="116"/>
    </location>
</feature>
<dbReference type="GO" id="GO:0051480">
    <property type="term" value="P:regulation of cytosolic calcium ion concentration"/>
    <property type="evidence" value="ECO:0007669"/>
    <property type="project" value="TreeGrafter"/>
</dbReference>
<keyword evidence="3" id="KW-0472">Membrane</keyword>
<evidence type="ECO:0000256" key="2">
    <source>
        <dbReference type="ARBA" id="ARBA00022842"/>
    </source>
</evidence>
<dbReference type="Pfam" id="PF00690">
    <property type="entry name" value="Cation_ATPase_N"/>
    <property type="match status" value="1"/>
</dbReference>
<sequence length="133" mass="14582">MAANEGEQVDAVRSTFGLTVLELRELMKLRKEEGFDTVTTQFGGVTEMCKKLYTSANEGLSGSPADLEHRREVFGANVIPPKPPKTFLQLVFEAIQDVTLIILLCAAILSLALSFYEGGTLEAQENEDKEGGW</sequence>
<dbReference type="Gene3D" id="2.70.150.10">
    <property type="entry name" value="Calcium-transporting ATPase, cytoplasmic transduction domain A"/>
    <property type="match status" value="1"/>
</dbReference>
<gene>
    <name evidence="5" type="ORF">DPMN_121422</name>
</gene>
<dbReference type="AlphaFoldDB" id="A0A9D4JPF0"/>
<evidence type="ECO:0000313" key="6">
    <source>
        <dbReference type="Proteomes" id="UP000828390"/>
    </source>
</evidence>
<dbReference type="SUPFAM" id="SSF81665">
    <property type="entry name" value="Calcium ATPase, transmembrane domain M"/>
    <property type="match status" value="1"/>
</dbReference>